<dbReference type="GO" id="GO:0003824">
    <property type="term" value="F:catalytic activity"/>
    <property type="evidence" value="ECO:0007669"/>
    <property type="project" value="InterPro"/>
</dbReference>
<geneLocation type="plasmid" evidence="3 4">
    <name>unnamed1</name>
</geneLocation>
<dbReference type="InterPro" id="IPR000120">
    <property type="entry name" value="Amidase"/>
</dbReference>
<name>A0A6N1X794_9BURK</name>
<accession>A0A6N1X794</accession>
<keyword evidence="4" id="KW-1185">Reference proteome</keyword>
<evidence type="ECO:0000313" key="3">
    <source>
        <dbReference type="EMBL" id="QKV55264.1"/>
    </source>
</evidence>
<dbReference type="KEGG" id="aant:HUK68_20215"/>
<proteinExistence type="inferred from homology"/>
<sequence length="450" mass="47669">MTSPSTLTAARALLQEKRISPSELLEEYVQNIAAAEPQVKAWKRLRLEDARAHARALDQKLGALRELPPLFGIPYGAKDIICTAGIATEAGSKVLQGHIPDEDATVIKTLKAHDAILLGKTTTTEFANLGNPPPTTNAWHPGHTPGGSSSGSAAAMGARMALFTLGTQTAGSISRPAAFNGVSALKATYGRISKTGVYPCGRSLDHVGAFTHSVEDAALVYNALSGPDPTDEATRYLPHQPLSIRSQNDYTIGILEDAYFAAAENASLAAMMQALAELRGAGVRVVSVKAPRGFAASAQAQQLTMQAEVASYHAETFKTRGELFDPSLQAFIAEGLKITADQYLQAQSVRNDYRIAFAQAFAEADILVTPTALGTAPAGIGATGSPVFNLPFTHLGVPTLTVPVGFSPDNALPLGMQLIAPHLEEQRLIDVGCLYQQATDWHLQRPAVAR</sequence>
<dbReference type="InterPro" id="IPR036928">
    <property type="entry name" value="AS_sf"/>
</dbReference>
<dbReference type="Gene3D" id="3.90.1300.10">
    <property type="entry name" value="Amidase signature (AS) domain"/>
    <property type="match status" value="1"/>
</dbReference>
<dbReference type="InterPro" id="IPR023631">
    <property type="entry name" value="Amidase_dom"/>
</dbReference>
<organism evidence="3 4">
    <name type="scientific">Comamonas antarctica</name>
    <dbReference type="NCBI Taxonomy" id="2743470"/>
    <lineage>
        <taxon>Bacteria</taxon>
        <taxon>Pseudomonadati</taxon>
        <taxon>Pseudomonadota</taxon>
        <taxon>Betaproteobacteria</taxon>
        <taxon>Burkholderiales</taxon>
        <taxon>Comamonadaceae</taxon>
        <taxon>Comamonas</taxon>
    </lineage>
</organism>
<dbReference type="Proteomes" id="UP000509579">
    <property type="component" value="Plasmid unnamed1"/>
</dbReference>
<gene>
    <name evidence="3" type="ORF">HUK68_20215</name>
</gene>
<keyword evidence="3" id="KW-0614">Plasmid</keyword>
<dbReference type="PANTHER" id="PTHR11895:SF7">
    <property type="entry name" value="GLUTAMYL-TRNA(GLN) AMIDOTRANSFERASE SUBUNIT A, MITOCHONDRIAL"/>
    <property type="match status" value="1"/>
</dbReference>
<protein>
    <submittedName>
        <fullName evidence="3">Amidase</fullName>
    </submittedName>
</protein>
<dbReference type="RefSeq" id="WP_175506053.1">
    <property type="nucleotide sequence ID" value="NZ_CAURQT010000026.1"/>
</dbReference>
<reference evidence="3 4" key="1">
    <citation type="submission" date="2020-06" db="EMBL/GenBank/DDBJ databases">
        <title>Acidovorax antarctica sp. nov., isolated from Corinth ice sheet soil, Antarctic Fields Peninsula.</title>
        <authorList>
            <person name="Xu Q."/>
            <person name="Peng F."/>
        </authorList>
    </citation>
    <scope>NUCLEOTIDE SEQUENCE [LARGE SCALE GENOMIC DNA]</scope>
    <source>
        <strain evidence="3 4">16-35-5</strain>
        <plasmid evidence="3 4">unnamed1</plasmid>
    </source>
</reference>
<evidence type="ECO:0000256" key="1">
    <source>
        <dbReference type="ARBA" id="ARBA00009199"/>
    </source>
</evidence>
<comment type="similarity">
    <text evidence="1">Belongs to the amidase family.</text>
</comment>
<evidence type="ECO:0000313" key="4">
    <source>
        <dbReference type="Proteomes" id="UP000509579"/>
    </source>
</evidence>
<dbReference type="EMBL" id="CP054841">
    <property type="protein sequence ID" value="QKV55264.1"/>
    <property type="molecule type" value="Genomic_DNA"/>
</dbReference>
<dbReference type="SUPFAM" id="SSF75304">
    <property type="entry name" value="Amidase signature (AS) enzymes"/>
    <property type="match status" value="1"/>
</dbReference>
<evidence type="ECO:0000259" key="2">
    <source>
        <dbReference type="Pfam" id="PF01425"/>
    </source>
</evidence>
<dbReference type="AlphaFoldDB" id="A0A6N1X794"/>
<dbReference type="Pfam" id="PF01425">
    <property type="entry name" value="Amidase"/>
    <property type="match status" value="1"/>
</dbReference>
<dbReference type="PANTHER" id="PTHR11895">
    <property type="entry name" value="TRANSAMIDASE"/>
    <property type="match status" value="1"/>
</dbReference>
<feature type="domain" description="Amidase" evidence="2">
    <location>
        <begin position="23"/>
        <end position="428"/>
    </location>
</feature>